<dbReference type="InterPro" id="IPR019861">
    <property type="entry name" value="PorP/SprF_Bacteroidetes"/>
</dbReference>
<sequence>MRYIYTILLLLGTLSALQAQDPRLSQFYAAPLEMNPAMIGVFEGRMRFVANYRDLYPAILDNNPYRTLAASFDMRFRVQNDDYFGLGISAMRDEVGLANFNRTKANIGGSFLKQLGGSGYRPYTQYLVAGAQVGFGQHGLNWQRLWFSQQFDANNGSIDFGADNGEAFGDEMSTNMYLDFNAGLLWFITFEDNQSFYIGGSLMHLNEPNISFLGADATPLDMRFVGHMGGEFPLAKGLSLLPAAAVMSQGPHLSVMAGANFRYTNRDWREVAIRAGGWTHFSNQLDSGVGMDAIVATTVLEMERWNIGLSYDITTSVLATANNSRGAFEVSFIYTQPARWRTNVTCPKF</sequence>
<feature type="chain" id="PRO_5001939594" description="Type IX secretion system membrane protein PorP/SprF" evidence="1">
    <location>
        <begin position="20"/>
        <end position="349"/>
    </location>
</feature>
<dbReference type="STRING" id="1524460.IX84_29520"/>
<gene>
    <name evidence="2" type="ORF">IX84_29520</name>
</gene>
<evidence type="ECO:0008006" key="4">
    <source>
        <dbReference type="Google" id="ProtNLM"/>
    </source>
</evidence>
<evidence type="ECO:0000313" key="3">
    <source>
        <dbReference type="Proteomes" id="UP000029736"/>
    </source>
</evidence>
<keyword evidence="1" id="KW-0732">Signal</keyword>
<name>A0A098RZB9_9BACT</name>
<organism evidence="2 3">
    <name type="scientific">Phaeodactylibacter xiamenensis</name>
    <dbReference type="NCBI Taxonomy" id="1524460"/>
    <lineage>
        <taxon>Bacteria</taxon>
        <taxon>Pseudomonadati</taxon>
        <taxon>Bacteroidota</taxon>
        <taxon>Saprospiria</taxon>
        <taxon>Saprospirales</taxon>
        <taxon>Haliscomenobacteraceae</taxon>
        <taxon>Phaeodactylibacter</taxon>
    </lineage>
</organism>
<evidence type="ECO:0000313" key="2">
    <source>
        <dbReference type="EMBL" id="KGE85211.1"/>
    </source>
</evidence>
<accession>A0A098RZB9</accession>
<protein>
    <recommendedName>
        <fullName evidence="4">Type IX secretion system membrane protein PorP/SprF</fullName>
    </recommendedName>
</protein>
<feature type="signal peptide" evidence="1">
    <location>
        <begin position="1"/>
        <end position="19"/>
    </location>
</feature>
<dbReference type="RefSeq" id="WP_044229275.1">
    <property type="nucleotide sequence ID" value="NZ_CAKZLC010000316.1"/>
</dbReference>
<keyword evidence="3" id="KW-1185">Reference proteome</keyword>
<dbReference type="NCBIfam" id="TIGR03519">
    <property type="entry name" value="T9SS_PorP_fam"/>
    <property type="match status" value="1"/>
</dbReference>
<dbReference type="OrthoDB" id="1186563at2"/>
<comment type="caution">
    <text evidence="2">The sequence shown here is derived from an EMBL/GenBank/DDBJ whole genome shotgun (WGS) entry which is preliminary data.</text>
</comment>
<evidence type="ECO:0000256" key="1">
    <source>
        <dbReference type="SAM" id="SignalP"/>
    </source>
</evidence>
<proteinExistence type="predicted"/>
<dbReference type="EMBL" id="JPOS01000092">
    <property type="protein sequence ID" value="KGE85211.1"/>
    <property type="molecule type" value="Genomic_DNA"/>
</dbReference>
<dbReference type="Proteomes" id="UP000029736">
    <property type="component" value="Unassembled WGS sequence"/>
</dbReference>
<dbReference type="Pfam" id="PF11751">
    <property type="entry name" value="PorP_SprF"/>
    <property type="match status" value="1"/>
</dbReference>
<dbReference type="AlphaFoldDB" id="A0A098RZB9"/>
<reference evidence="2 3" key="1">
    <citation type="journal article" date="2014" name="Int. J. Syst. Evol. Microbiol.">
        <title>Phaeodactylibacter xiamenensis gen. nov., sp. nov., a member of the family Saprospiraceae isolated from the marine alga Phaeodactylum tricornutum.</title>
        <authorList>
            <person name="Chen Z.Jr."/>
            <person name="Lei X."/>
            <person name="Lai Q."/>
            <person name="Li Y."/>
            <person name="Zhang B."/>
            <person name="Zhang J."/>
            <person name="Zhang H."/>
            <person name="Yang L."/>
            <person name="Zheng W."/>
            <person name="Tian Y."/>
            <person name="Yu Z."/>
            <person name="Xu H.Jr."/>
            <person name="Zheng T."/>
        </authorList>
    </citation>
    <scope>NUCLEOTIDE SEQUENCE [LARGE SCALE GENOMIC DNA]</scope>
    <source>
        <strain evidence="2 3">KD52</strain>
    </source>
</reference>